<feature type="transmembrane region" description="Helical" evidence="13">
    <location>
        <begin position="51"/>
        <end position="70"/>
    </location>
</feature>
<keyword evidence="5 12" id="KW-0813">Transport</keyword>
<evidence type="ECO:0000256" key="8">
    <source>
        <dbReference type="ARBA" id="ARBA00022692"/>
    </source>
</evidence>
<evidence type="ECO:0000256" key="12">
    <source>
        <dbReference type="PIRNR" id="PIRNR002764"/>
    </source>
</evidence>
<dbReference type="Proteomes" id="UP000029629">
    <property type="component" value="Unassembled WGS sequence"/>
</dbReference>
<keyword evidence="15" id="KW-1185">Reference proteome</keyword>
<gene>
    <name evidence="14" type="ORF">HMPREF2130_08445</name>
</gene>
<dbReference type="eggNOG" id="COG2386">
    <property type="taxonomic scope" value="Bacteria"/>
</dbReference>
<sequence>MLFLSLTAHEVRLMLKNRSAIYRSVFFLLLVAALFPLAISGEPAFLRQIGLGVMMIAALLANLLSLSLIFEDDFQDGNLAQMLLSPIDAVYFIYSKMLAHWLCICVPLLLGALLLALQYHFEFEQFVLVLPLLCFFSLILTAIGTLAAALTVGLSQSLLPALLYIPLCVPALIFAAGALDEQNYLAHLQLLIACALFSWLFFPWASRFALKTTYE</sequence>
<keyword evidence="7 12" id="KW-0997">Cell inner membrane</keyword>
<evidence type="ECO:0000256" key="1">
    <source>
        <dbReference type="ARBA" id="ARBA00002442"/>
    </source>
</evidence>
<accession>A0A096AGB8</accession>
<keyword evidence="8 13" id="KW-0812">Transmembrane</keyword>
<dbReference type="GeneID" id="93427632"/>
<dbReference type="PANTHER" id="PTHR30070:SF1">
    <property type="entry name" value="CYTOCHROME C BIOGENESIS B-RELATED"/>
    <property type="match status" value="1"/>
</dbReference>
<feature type="transmembrane region" description="Helical" evidence="13">
    <location>
        <begin position="20"/>
        <end position="39"/>
    </location>
</feature>
<comment type="function">
    <text evidence="1 12">Required for the export of heme to the periplasm for the biogenesis of c-type cytochromes.</text>
</comment>
<evidence type="ECO:0000313" key="15">
    <source>
        <dbReference type="Proteomes" id="UP000029629"/>
    </source>
</evidence>
<evidence type="ECO:0000256" key="6">
    <source>
        <dbReference type="ARBA" id="ARBA00022475"/>
    </source>
</evidence>
<feature type="transmembrane region" description="Helical" evidence="13">
    <location>
        <begin position="101"/>
        <end position="121"/>
    </location>
</feature>
<dbReference type="PANTHER" id="PTHR30070">
    <property type="entry name" value="HEME EXPORTER PROTEIN B"/>
    <property type="match status" value="1"/>
</dbReference>
<dbReference type="GO" id="GO:0005886">
    <property type="term" value="C:plasma membrane"/>
    <property type="evidence" value="ECO:0007669"/>
    <property type="project" value="UniProtKB-SubCell"/>
</dbReference>
<evidence type="ECO:0000313" key="14">
    <source>
        <dbReference type="EMBL" id="KGF29727.1"/>
    </source>
</evidence>
<evidence type="ECO:0000256" key="5">
    <source>
        <dbReference type="ARBA" id="ARBA00022448"/>
    </source>
</evidence>
<dbReference type="EMBL" id="JRNI01000036">
    <property type="protein sequence ID" value="KGF29727.1"/>
    <property type="molecule type" value="Genomic_DNA"/>
</dbReference>
<keyword evidence="11 12" id="KW-0472">Membrane</keyword>
<dbReference type="PIRSF" id="PIRSF002764">
    <property type="entry name" value="CcmB"/>
    <property type="match status" value="1"/>
</dbReference>
<feature type="transmembrane region" description="Helical" evidence="13">
    <location>
        <begin position="127"/>
        <end position="154"/>
    </location>
</feature>
<dbReference type="InterPro" id="IPR026031">
    <property type="entry name" value="Cyt_c_CcmB_bac"/>
</dbReference>
<dbReference type="AlphaFoldDB" id="A0A096AGB8"/>
<dbReference type="Pfam" id="PF03379">
    <property type="entry name" value="CcmB"/>
    <property type="match status" value="1"/>
</dbReference>
<reference evidence="14 15" key="1">
    <citation type="submission" date="2014-07" db="EMBL/GenBank/DDBJ databases">
        <authorList>
            <person name="McCorrison J."/>
            <person name="Sanka R."/>
            <person name="Torralba M."/>
            <person name="Gillis M."/>
            <person name="Haft D.H."/>
            <person name="Methe B."/>
            <person name="Sutton G."/>
            <person name="Nelson K.E."/>
        </authorList>
    </citation>
    <scope>NUCLEOTIDE SEQUENCE [LARGE SCALE GENOMIC DNA]</scope>
    <source>
        <strain evidence="14 15">DNF00040</strain>
    </source>
</reference>
<keyword evidence="9 12" id="KW-0201">Cytochrome c-type biogenesis</keyword>
<dbReference type="GO" id="GO:0017004">
    <property type="term" value="P:cytochrome complex assembly"/>
    <property type="evidence" value="ECO:0007669"/>
    <property type="project" value="UniProtKB-KW"/>
</dbReference>
<evidence type="ECO:0000256" key="11">
    <source>
        <dbReference type="ARBA" id="ARBA00023136"/>
    </source>
</evidence>
<dbReference type="RefSeq" id="WP_018026983.1">
    <property type="nucleotide sequence ID" value="NZ_JRNI01000036.1"/>
</dbReference>
<dbReference type="GO" id="GO:0015232">
    <property type="term" value="F:heme transmembrane transporter activity"/>
    <property type="evidence" value="ECO:0007669"/>
    <property type="project" value="InterPro"/>
</dbReference>
<comment type="caution">
    <text evidence="14">The sequence shown here is derived from an EMBL/GenBank/DDBJ whole genome shotgun (WGS) entry which is preliminary data.</text>
</comment>
<evidence type="ECO:0000256" key="7">
    <source>
        <dbReference type="ARBA" id="ARBA00022519"/>
    </source>
</evidence>
<evidence type="ECO:0000256" key="3">
    <source>
        <dbReference type="ARBA" id="ARBA00010544"/>
    </source>
</evidence>
<evidence type="ECO:0000256" key="10">
    <source>
        <dbReference type="ARBA" id="ARBA00022989"/>
    </source>
</evidence>
<protein>
    <recommendedName>
        <fullName evidence="4 12">Heme exporter protein B</fullName>
    </recommendedName>
</protein>
<comment type="subcellular location">
    <subcellularLocation>
        <location evidence="2">Cell inner membrane</location>
        <topology evidence="2">Multi-pass membrane protein</topology>
    </subcellularLocation>
</comment>
<dbReference type="InterPro" id="IPR003544">
    <property type="entry name" value="Cyt_c_biogenesis_CcmB"/>
</dbReference>
<feature type="transmembrane region" description="Helical" evidence="13">
    <location>
        <begin position="161"/>
        <end position="179"/>
    </location>
</feature>
<dbReference type="PRINTS" id="PR01414">
    <property type="entry name" value="CCMBBIOGNSIS"/>
</dbReference>
<keyword evidence="10 13" id="KW-1133">Transmembrane helix</keyword>
<comment type="similarity">
    <text evidence="3 12">Belongs to the CcmB/CycW/HelB family.</text>
</comment>
<proteinExistence type="inferred from homology"/>
<keyword evidence="6 12" id="KW-1003">Cell membrane</keyword>
<dbReference type="GO" id="GO:1903607">
    <property type="term" value="P:cytochrome c biosynthetic process"/>
    <property type="evidence" value="ECO:0007669"/>
    <property type="project" value="TreeGrafter"/>
</dbReference>
<name>A0A096AGB8_9BURK</name>
<organism evidence="14 15">
    <name type="scientific">Oligella urethralis DNF00040</name>
    <dbReference type="NCBI Taxonomy" id="1401065"/>
    <lineage>
        <taxon>Bacteria</taxon>
        <taxon>Pseudomonadati</taxon>
        <taxon>Pseudomonadota</taxon>
        <taxon>Betaproteobacteria</taxon>
        <taxon>Burkholderiales</taxon>
        <taxon>Alcaligenaceae</taxon>
        <taxon>Oligella</taxon>
    </lineage>
</organism>
<evidence type="ECO:0000256" key="9">
    <source>
        <dbReference type="ARBA" id="ARBA00022748"/>
    </source>
</evidence>
<evidence type="ECO:0000256" key="13">
    <source>
        <dbReference type="SAM" id="Phobius"/>
    </source>
</evidence>
<feature type="transmembrane region" description="Helical" evidence="13">
    <location>
        <begin position="185"/>
        <end position="205"/>
    </location>
</feature>
<evidence type="ECO:0000256" key="4">
    <source>
        <dbReference type="ARBA" id="ARBA00016452"/>
    </source>
</evidence>
<evidence type="ECO:0000256" key="2">
    <source>
        <dbReference type="ARBA" id="ARBA00004429"/>
    </source>
</evidence>